<keyword evidence="9" id="KW-1185">Reference proteome</keyword>
<sequence length="419" mass="45493">MPDQASPSHAAAGARLLALTEQCVRCGLCLPHCPTYQLALDEGESPRGRIALIAAVTSGALPTEGAPKRHLDHCLGCRACETACPSLVPFGDLLDAARARQLASLPRWRRWARRARLGALSNARFMRFIARAAAGYRGSGVARMAEWLGLHQSQGWGPFHRLALVLGRPQRLPRSAPVAPTLQLFAGCMSEVAQPQALHAARRILQALGERVAHDPAPACCGAILRHNGLPDRADQTLARQATVLDGHVIVGTASACVAELHRQPELAQSAEICTWLAGRRWPDDLALASLPDTVAVHEPCTHRHGLGGNHDVYHLLERIPDLRLLELPENATCCGAAGTHLIEQPVLSQALLQRKIMHLRRLAPAVVVTTNPGCALHLRAGVREAGLDIEVCHPIELIDRQLRQPQLPTTRTGHRRRR</sequence>
<comment type="cofactor">
    <cofactor evidence="6">
        <name>[4Fe-4S] cluster</name>
        <dbReference type="ChEBI" id="CHEBI:49883"/>
    </cofactor>
    <text evidence="6">Binds 2 [4Fe-4S] clusters.</text>
</comment>
<organism evidence="8 9">
    <name type="scientific">Thioflavicoccus mobilis 8321</name>
    <dbReference type="NCBI Taxonomy" id="765912"/>
    <lineage>
        <taxon>Bacteria</taxon>
        <taxon>Pseudomonadati</taxon>
        <taxon>Pseudomonadota</taxon>
        <taxon>Gammaproteobacteria</taxon>
        <taxon>Chromatiales</taxon>
        <taxon>Chromatiaceae</taxon>
        <taxon>Thioflavicoccus</taxon>
    </lineage>
</organism>
<dbReference type="InterPro" id="IPR017896">
    <property type="entry name" value="4Fe4S_Fe-S-bd"/>
</dbReference>
<evidence type="ECO:0000259" key="7">
    <source>
        <dbReference type="PROSITE" id="PS51379"/>
    </source>
</evidence>
<evidence type="ECO:0000313" key="9">
    <source>
        <dbReference type="Proteomes" id="UP000010816"/>
    </source>
</evidence>
<dbReference type="KEGG" id="tmb:Thimo_1182"/>
<comment type="catalytic activity">
    <reaction evidence="6">
        <text>(R)-lactate + A = pyruvate + AH2</text>
        <dbReference type="Rhea" id="RHEA:15089"/>
        <dbReference type="ChEBI" id="CHEBI:13193"/>
        <dbReference type="ChEBI" id="CHEBI:15361"/>
        <dbReference type="ChEBI" id="CHEBI:16004"/>
        <dbReference type="ChEBI" id="CHEBI:17499"/>
    </reaction>
</comment>
<dbReference type="eggNOG" id="COG0247">
    <property type="taxonomic scope" value="Bacteria"/>
</dbReference>
<feature type="domain" description="4Fe-4S ferredoxin-type" evidence="7">
    <location>
        <begin position="14"/>
        <end position="43"/>
    </location>
</feature>
<accession>L0GVZ0</accession>
<evidence type="ECO:0000256" key="2">
    <source>
        <dbReference type="ARBA" id="ARBA00022723"/>
    </source>
</evidence>
<comment type="catalytic activity">
    <reaction evidence="6">
        <text>glycolate + A = glyoxylate + AH2</text>
        <dbReference type="Rhea" id="RHEA:21264"/>
        <dbReference type="ChEBI" id="CHEBI:13193"/>
        <dbReference type="ChEBI" id="CHEBI:17499"/>
        <dbReference type="ChEBI" id="CHEBI:29805"/>
        <dbReference type="ChEBI" id="CHEBI:36655"/>
        <dbReference type="EC" id="1.1.99.14"/>
    </reaction>
</comment>
<dbReference type="SUPFAM" id="SSF54862">
    <property type="entry name" value="4Fe-4S ferredoxins"/>
    <property type="match status" value="1"/>
</dbReference>
<dbReference type="GO" id="GO:0046872">
    <property type="term" value="F:metal ion binding"/>
    <property type="evidence" value="ECO:0007669"/>
    <property type="project" value="UniProtKB-UniRule"/>
</dbReference>
<dbReference type="STRING" id="765912.Thimo_1182"/>
<dbReference type="PANTHER" id="PTHR32479:SF17">
    <property type="entry name" value="GLYCOLATE OXIDASE IRON-SULFUR SUBUNIT"/>
    <property type="match status" value="1"/>
</dbReference>
<evidence type="ECO:0000256" key="1">
    <source>
        <dbReference type="ARBA" id="ARBA00022485"/>
    </source>
</evidence>
<dbReference type="Pfam" id="PF02754">
    <property type="entry name" value="CCG"/>
    <property type="match status" value="2"/>
</dbReference>
<keyword evidence="6" id="KW-0813">Transport</keyword>
<proteinExistence type="predicted"/>
<dbReference type="PIRSF" id="PIRSF000139">
    <property type="entry name" value="Glc_ox_4Fe-4S"/>
    <property type="match status" value="1"/>
</dbReference>
<dbReference type="InterPro" id="IPR017900">
    <property type="entry name" value="4Fe4S_Fe_S_CS"/>
</dbReference>
<dbReference type="InterPro" id="IPR009051">
    <property type="entry name" value="Helical_ferredxn"/>
</dbReference>
<evidence type="ECO:0000313" key="8">
    <source>
        <dbReference type="EMBL" id="AGA89982.1"/>
    </source>
</evidence>
<dbReference type="RefSeq" id="WP_015280126.1">
    <property type="nucleotide sequence ID" value="NC_019940.1"/>
</dbReference>
<keyword evidence="3" id="KW-0677">Repeat</keyword>
<dbReference type="PROSITE" id="PS51379">
    <property type="entry name" value="4FE4S_FER_2"/>
    <property type="match status" value="2"/>
</dbReference>
<dbReference type="EMBL" id="CP003051">
    <property type="protein sequence ID" value="AGA89982.1"/>
    <property type="molecule type" value="Genomic_DNA"/>
</dbReference>
<dbReference type="PROSITE" id="PS00198">
    <property type="entry name" value="4FE4S_FER_1"/>
    <property type="match status" value="2"/>
</dbReference>
<dbReference type="GO" id="GO:0051539">
    <property type="term" value="F:4 iron, 4 sulfur cluster binding"/>
    <property type="evidence" value="ECO:0007669"/>
    <property type="project" value="UniProtKB-UniRule"/>
</dbReference>
<keyword evidence="1 6" id="KW-0004">4Fe-4S</keyword>
<dbReference type="InterPro" id="IPR004017">
    <property type="entry name" value="Cys_rich_dom"/>
</dbReference>
<name>L0GVZ0_9GAMM</name>
<feature type="domain" description="4Fe-4S ferredoxin-type" evidence="7">
    <location>
        <begin position="65"/>
        <end position="93"/>
    </location>
</feature>
<evidence type="ECO:0000256" key="4">
    <source>
        <dbReference type="ARBA" id="ARBA00023004"/>
    </source>
</evidence>
<evidence type="ECO:0000256" key="6">
    <source>
        <dbReference type="PIRNR" id="PIRNR000139"/>
    </source>
</evidence>
<evidence type="ECO:0000256" key="5">
    <source>
        <dbReference type="ARBA" id="ARBA00023014"/>
    </source>
</evidence>
<keyword evidence="2 6" id="KW-0479">Metal-binding</keyword>
<dbReference type="GO" id="GO:0019154">
    <property type="term" value="F:glycolate dehydrogenase activity"/>
    <property type="evidence" value="ECO:0007669"/>
    <property type="project" value="UniProtKB-EC"/>
</dbReference>
<reference evidence="8 9" key="1">
    <citation type="submission" date="2011-09" db="EMBL/GenBank/DDBJ databases">
        <title>Complete sequence of chromosome of Thioflavicoccus mobilis 8321.</title>
        <authorList>
            <consortium name="US DOE Joint Genome Institute"/>
            <person name="Lucas S."/>
            <person name="Han J."/>
            <person name="Lapidus A."/>
            <person name="Cheng J.-F."/>
            <person name="Goodwin L."/>
            <person name="Pitluck S."/>
            <person name="Peters L."/>
            <person name="Ovchinnikova G."/>
            <person name="Lu M."/>
            <person name="Detter J.C."/>
            <person name="Han C."/>
            <person name="Tapia R."/>
            <person name="Land M."/>
            <person name="Hauser L."/>
            <person name="Kyrpides N."/>
            <person name="Ivanova N."/>
            <person name="Pagani I."/>
            <person name="Vogl K."/>
            <person name="Liu Z."/>
            <person name="Imhoff J."/>
            <person name="Thiel V."/>
            <person name="Frigaard N.-U."/>
            <person name="Bryant D."/>
            <person name="Woyke T."/>
        </authorList>
    </citation>
    <scope>NUCLEOTIDE SEQUENCE [LARGE SCALE GENOMIC DNA]</scope>
    <source>
        <strain evidence="8 9">8321</strain>
    </source>
</reference>
<dbReference type="Pfam" id="PF13183">
    <property type="entry name" value="Fer4_8"/>
    <property type="match status" value="1"/>
</dbReference>
<dbReference type="Gene3D" id="1.10.1060.10">
    <property type="entry name" value="Alpha-helical ferredoxin"/>
    <property type="match status" value="1"/>
</dbReference>
<gene>
    <name evidence="8" type="ORF">Thimo_1182</name>
</gene>
<evidence type="ECO:0000256" key="3">
    <source>
        <dbReference type="ARBA" id="ARBA00022737"/>
    </source>
</evidence>
<dbReference type="EC" id="1.1.99.14" evidence="6"/>
<keyword evidence="6" id="KW-0249">Electron transport</keyword>
<dbReference type="HOGENOM" id="CLU_023081_0_1_6"/>
<dbReference type="AlphaFoldDB" id="L0GVZ0"/>
<keyword evidence="5 6" id="KW-0411">Iron-sulfur</keyword>
<dbReference type="Proteomes" id="UP000010816">
    <property type="component" value="Chromosome"/>
</dbReference>
<dbReference type="OrthoDB" id="9765258at2"/>
<keyword evidence="4 6" id="KW-0408">Iron</keyword>
<protein>
    <recommendedName>
        <fullName evidence="6">Glycolate oxidase iron-sulfur subunit</fullName>
        <ecNumber evidence="6">1.1.99.14</ecNumber>
    </recommendedName>
</protein>
<dbReference type="InterPro" id="IPR012257">
    <property type="entry name" value="Glc_ox_4Fe-4S"/>
</dbReference>
<dbReference type="PANTHER" id="PTHR32479">
    <property type="entry name" value="GLYCOLATE OXIDASE IRON-SULFUR SUBUNIT"/>
    <property type="match status" value="1"/>
</dbReference>
<comment type="function">
    <text evidence="6">Component of a complex that catalyzes the oxidation of glycolate to glyoxylate.</text>
</comment>